<dbReference type="OrthoDB" id="5863355at2759"/>
<gene>
    <name evidence="1" type="ORF">CRE_29501</name>
</gene>
<accession>E3LVD4</accession>
<keyword evidence="2" id="KW-1185">Reference proteome</keyword>
<dbReference type="EMBL" id="DS268416">
    <property type="protein sequence ID" value="EFP12621.1"/>
    <property type="molecule type" value="Genomic_DNA"/>
</dbReference>
<dbReference type="AlphaFoldDB" id="E3LVD4"/>
<sequence length="151" mass="17423">MSEDLRLSAKGDVFETNDRILRLGKAKIGACFVFTFALKMKSKMIFGILAAYTIISLGNKLFRFLYGVNDGDWFHSWLSGNFSIDNHYFTLYFSMFHLIHSRKWMQAVAVAIVVFFVAAVVRVLKESMMTNGIKSKVKKDRIWSNKLIFFP</sequence>
<dbReference type="eggNOG" id="ENOG502TJAQ">
    <property type="taxonomic scope" value="Eukaryota"/>
</dbReference>
<evidence type="ECO:0000313" key="1">
    <source>
        <dbReference type="EMBL" id="EFP12621.1"/>
    </source>
</evidence>
<dbReference type="Proteomes" id="UP000008281">
    <property type="component" value="Unassembled WGS sequence"/>
</dbReference>
<proteinExistence type="predicted"/>
<organism evidence="2">
    <name type="scientific">Caenorhabditis remanei</name>
    <name type="common">Caenorhabditis vulgaris</name>
    <dbReference type="NCBI Taxonomy" id="31234"/>
    <lineage>
        <taxon>Eukaryota</taxon>
        <taxon>Metazoa</taxon>
        <taxon>Ecdysozoa</taxon>
        <taxon>Nematoda</taxon>
        <taxon>Chromadorea</taxon>
        <taxon>Rhabditida</taxon>
        <taxon>Rhabditina</taxon>
        <taxon>Rhabditomorpha</taxon>
        <taxon>Rhabditoidea</taxon>
        <taxon>Rhabditidae</taxon>
        <taxon>Peloderinae</taxon>
        <taxon>Caenorhabditis</taxon>
    </lineage>
</organism>
<protein>
    <submittedName>
        <fullName evidence="1">Uncharacterized protein</fullName>
    </submittedName>
</protein>
<name>E3LVD4_CAERE</name>
<dbReference type="HOGENOM" id="CLU_1733199_0_0_1"/>
<evidence type="ECO:0000313" key="2">
    <source>
        <dbReference type="Proteomes" id="UP000008281"/>
    </source>
</evidence>
<dbReference type="FunCoup" id="E3LVD4">
    <property type="interactions" value="487"/>
</dbReference>
<reference evidence="1" key="1">
    <citation type="submission" date="2007-07" db="EMBL/GenBank/DDBJ databases">
        <title>PCAP assembly of the Caenorhabditis remanei genome.</title>
        <authorList>
            <consortium name="The Caenorhabditis remanei Sequencing Consortium"/>
            <person name="Wilson R.K."/>
        </authorList>
    </citation>
    <scope>NUCLEOTIDE SEQUENCE [LARGE SCALE GENOMIC DNA]</scope>
    <source>
        <strain evidence="1">PB4641</strain>
    </source>
</reference>